<feature type="domain" description="Phasin" evidence="1">
    <location>
        <begin position="26"/>
        <end position="121"/>
    </location>
</feature>
<dbReference type="InterPro" id="IPR018968">
    <property type="entry name" value="Phasin"/>
</dbReference>
<evidence type="ECO:0000259" key="1">
    <source>
        <dbReference type="Pfam" id="PF09361"/>
    </source>
</evidence>
<evidence type="ECO:0000313" key="2">
    <source>
        <dbReference type="EMBL" id="GEO38404.1"/>
    </source>
</evidence>
<dbReference type="Proteomes" id="UP000321523">
    <property type="component" value="Unassembled WGS sequence"/>
</dbReference>
<gene>
    <name evidence="2" type="ORF">SAE02_25520</name>
</gene>
<sequence>MAAEFAGRSATQVGKMLDYSFRVMQETTKHTTQNLDVLMQCGTIVAEGWQTILREWISATQETTQKNMNDFQELMQCRSIDTLFSYQSNILRDRIESIQHSNARISEVSTQVANETAKRISEMTGSISFGSELVEQSQRNLRRAGVEITRVDRAGD</sequence>
<evidence type="ECO:0000313" key="3">
    <source>
        <dbReference type="Proteomes" id="UP000321523"/>
    </source>
</evidence>
<organism evidence="2 3">
    <name type="scientific">Skermanella aerolata</name>
    <dbReference type="NCBI Taxonomy" id="393310"/>
    <lineage>
        <taxon>Bacteria</taxon>
        <taxon>Pseudomonadati</taxon>
        <taxon>Pseudomonadota</taxon>
        <taxon>Alphaproteobacteria</taxon>
        <taxon>Rhodospirillales</taxon>
        <taxon>Azospirillaceae</taxon>
        <taxon>Skermanella</taxon>
    </lineage>
</organism>
<name>A0A512DPJ7_9PROT</name>
<accession>A0A512DPJ7</accession>
<comment type="caution">
    <text evidence="2">The sequence shown here is derived from an EMBL/GenBank/DDBJ whole genome shotgun (WGS) entry which is preliminary data.</text>
</comment>
<dbReference type="AlphaFoldDB" id="A0A512DPJ7"/>
<dbReference type="Pfam" id="PF09361">
    <property type="entry name" value="Phasin_2"/>
    <property type="match status" value="1"/>
</dbReference>
<dbReference type="EMBL" id="BJYZ01000011">
    <property type="protein sequence ID" value="GEO38404.1"/>
    <property type="molecule type" value="Genomic_DNA"/>
</dbReference>
<reference evidence="2 3" key="1">
    <citation type="submission" date="2019-07" db="EMBL/GenBank/DDBJ databases">
        <title>Whole genome shotgun sequence of Skermanella aerolata NBRC 106429.</title>
        <authorList>
            <person name="Hosoyama A."/>
            <person name="Uohara A."/>
            <person name="Ohji S."/>
            <person name="Ichikawa N."/>
        </authorList>
    </citation>
    <scope>NUCLEOTIDE SEQUENCE [LARGE SCALE GENOMIC DNA]</scope>
    <source>
        <strain evidence="2 3">NBRC 106429</strain>
    </source>
</reference>
<proteinExistence type="predicted"/>
<protein>
    <recommendedName>
        <fullName evidence="1">Phasin domain-containing protein</fullName>
    </recommendedName>
</protein>
<keyword evidence="3" id="KW-1185">Reference proteome</keyword>